<feature type="transmembrane region" description="Helical" evidence="1">
    <location>
        <begin position="12"/>
        <end position="35"/>
    </location>
</feature>
<keyword evidence="1" id="KW-1133">Transmembrane helix</keyword>
<dbReference type="EMBL" id="JARVWT010000006">
    <property type="protein sequence ID" value="MDH2332489.1"/>
    <property type="molecule type" value="Genomic_DNA"/>
</dbReference>
<comment type="caution">
    <text evidence="2">The sequence shown here is derived from an EMBL/GenBank/DDBJ whole genome shotgun (WGS) entry which is preliminary data.</text>
</comment>
<evidence type="ECO:0000313" key="3">
    <source>
        <dbReference type="Proteomes" id="UP001229409"/>
    </source>
</evidence>
<organism evidence="2 3">
    <name type="scientific">Paenibacillus polymyxa</name>
    <name type="common">Bacillus polymyxa</name>
    <dbReference type="NCBI Taxonomy" id="1406"/>
    <lineage>
        <taxon>Bacteria</taxon>
        <taxon>Bacillati</taxon>
        <taxon>Bacillota</taxon>
        <taxon>Bacilli</taxon>
        <taxon>Bacillales</taxon>
        <taxon>Paenibacillaceae</taxon>
        <taxon>Paenibacillus</taxon>
    </lineage>
</organism>
<keyword evidence="1" id="KW-0472">Membrane</keyword>
<dbReference type="Proteomes" id="UP001229409">
    <property type="component" value="Unassembled WGS sequence"/>
</dbReference>
<dbReference type="AlphaFoldDB" id="A0AAP4A4G7"/>
<sequence length="66" mass="7119">MKRSVIRSVVDVVGGGATLGTLCMDLCAMAVRALVSSRLLLLEYLKKLKQSVVLIGHILDMCQVTT</sequence>
<name>A0AAP4A4G7_PAEPO</name>
<accession>A0AAP4A4G7</accession>
<evidence type="ECO:0000256" key="1">
    <source>
        <dbReference type="SAM" id="Phobius"/>
    </source>
</evidence>
<proteinExistence type="predicted"/>
<dbReference type="RefSeq" id="WP_279834859.1">
    <property type="nucleotide sequence ID" value="NZ_JARVWT010000006.1"/>
</dbReference>
<reference evidence="2" key="1">
    <citation type="submission" date="2023-04" db="EMBL/GenBank/DDBJ databases">
        <title>Uncovering the Secrets of Slow-Growing Bacteria in Tropical Savanna Soil through Cultivation and Genomic Analysis.</title>
        <authorList>
            <person name="Goncalves O.S."/>
            <person name="Santana M.F."/>
        </authorList>
    </citation>
    <scope>NUCLEOTIDE SEQUENCE</scope>
    <source>
        <strain evidence="2">ANTI</strain>
    </source>
</reference>
<keyword evidence="1" id="KW-0812">Transmembrane</keyword>
<evidence type="ECO:0000313" key="2">
    <source>
        <dbReference type="EMBL" id="MDH2332489.1"/>
    </source>
</evidence>
<gene>
    <name evidence="2" type="ORF">QDS18_16640</name>
</gene>
<protein>
    <submittedName>
        <fullName evidence="2">Uncharacterized protein</fullName>
    </submittedName>
</protein>